<name>A0A7S7AHC4_9GAMM</name>
<accession>A0A7S7AHC4</accession>
<evidence type="ECO:0000259" key="1">
    <source>
        <dbReference type="Pfam" id="PF14301"/>
    </source>
</evidence>
<reference evidence="2 3" key="1">
    <citation type="submission" date="2020-02" db="EMBL/GenBank/DDBJ databases">
        <title>Tigecycline-resistant Acinetobacter species from pigs and migratory birds.</title>
        <authorList>
            <person name="Chen C."/>
            <person name="Sun J."/>
            <person name="Liao X.-P."/>
            <person name="Liu Y.-H."/>
        </authorList>
    </citation>
    <scope>NUCLEOTIDE SEQUENCE [LARGE SCALE GENOMIC DNA]</scope>
    <source>
        <strain evidence="2 3">YH12207_T</strain>
    </source>
</reference>
<dbReference type="AlphaFoldDB" id="A0A7S7AHC4"/>
<keyword evidence="3" id="KW-1185">Reference proteome</keyword>
<dbReference type="InterPro" id="IPR025484">
    <property type="entry name" value="DUF4376"/>
</dbReference>
<evidence type="ECO:0000313" key="3">
    <source>
        <dbReference type="Proteomes" id="UP000593966"/>
    </source>
</evidence>
<dbReference type="RefSeq" id="WP_180046640.1">
    <property type="nucleotide sequence ID" value="NZ_CP048659.1"/>
</dbReference>
<sequence length="179" mass="20556">MTAIISKRGELLQTIYANEETIKLNKPAGCLAVSSPPNPNMYYAGWWRKMPEQPSLFHIFDYESKTWVDQRSIEQIKDQKWSEIKTEREATEYGGFSFLDHVFDSNPVSQSRIITASELSVDVEWTTKDNSVVLLNAGQLKDLRIALAMHVASCHERSRIARQLIYDANSIDEINLIQY</sequence>
<proteinExistence type="predicted"/>
<dbReference type="Pfam" id="PF14301">
    <property type="entry name" value="DUF4376"/>
    <property type="match status" value="1"/>
</dbReference>
<feature type="domain" description="DUF4376" evidence="1">
    <location>
        <begin position="75"/>
        <end position="174"/>
    </location>
</feature>
<gene>
    <name evidence="2" type="ORF">G0028_07780</name>
</gene>
<evidence type="ECO:0000313" key="2">
    <source>
        <dbReference type="EMBL" id="QOW45801.1"/>
    </source>
</evidence>
<dbReference type="EMBL" id="CP048659">
    <property type="protein sequence ID" value="QOW45801.1"/>
    <property type="molecule type" value="Genomic_DNA"/>
</dbReference>
<protein>
    <submittedName>
        <fullName evidence="2">DUF4376 domain-containing protein</fullName>
    </submittedName>
</protein>
<organism evidence="2 3">
    <name type="scientific">Acinetobacter piscicola</name>
    <dbReference type="NCBI Taxonomy" id="2006115"/>
    <lineage>
        <taxon>Bacteria</taxon>
        <taxon>Pseudomonadati</taxon>
        <taxon>Pseudomonadota</taxon>
        <taxon>Gammaproteobacteria</taxon>
        <taxon>Moraxellales</taxon>
        <taxon>Moraxellaceae</taxon>
        <taxon>Acinetobacter</taxon>
    </lineage>
</organism>
<dbReference type="Proteomes" id="UP000593966">
    <property type="component" value="Chromosome"/>
</dbReference>